<dbReference type="EMBL" id="CM047941">
    <property type="protein sequence ID" value="KAI9903112.1"/>
    <property type="molecule type" value="Genomic_DNA"/>
</dbReference>
<dbReference type="Proteomes" id="UP001163324">
    <property type="component" value="Chromosome 2"/>
</dbReference>
<organism evidence="1 2">
    <name type="scientific">Trichothecium roseum</name>
    <dbReference type="NCBI Taxonomy" id="47278"/>
    <lineage>
        <taxon>Eukaryota</taxon>
        <taxon>Fungi</taxon>
        <taxon>Dikarya</taxon>
        <taxon>Ascomycota</taxon>
        <taxon>Pezizomycotina</taxon>
        <taxon>Sordariomycetes</taxon>
        <taxon>Hypocreomycetidae</taxon>
        <taxon>Hypocreales</taxon>
        <taxon>Hypocreales incertae sedis</taxon>
        <taxon>Trichothecium</taxon>
    </lineage>
</organism>
<proteinExistence type="predicted"/>
<comment type="caution">
    <text evidence="1">The sequence shown here is derived from an EMBL/GenBank/DDBJ whole genome shotgun (WGS) entry which is preliminary data.</text>
</comment>
<reference evidence="1" key="1">
    <citation type="submission" date="2022-10" db="EMBL/GenBank/DDBJ databases">
        <title>Complete Genome of Trichothecium roseum strain YXFP-22015, a Plant Pathogen Isolated from Citrus.</title>
        <authorList>
            <person name="Wang Y."/>
            <person name="Zhu L."/>
        </authorList>
    </citation>
    <scope>NUCLEOTIDE SEQUENCE</scope>
    <source>
        <strain evidence="1">YXFP-22015</strain>
    </source>
</reference>
<name>A0ACC0VB41_9HYPO</name>
<evidence type="ECO:0000313" key="2">
    <source>
        <dbReference type="Proteomes" id="UP001163324"/>
    </source>
</evidence>
<protein>
    <submittedName>
        <fullName evidence="1">Uncharacterized protein</fullName>
    </submittedName>
</protein>
<gene>
    <name evidence="1" type="ORF">N3K66_002464</name>
</gene>
<keyword evidence="2" id="KW-1185">Reference proteome</keyword>
<accession>A0ACC0VB41</accession>
<sequence length="712" mass="79074">MRLQPSHHPDLQQQQYWQRHFDNRLNALGIENIDNAYYSNPPPPDSAPYRYGVYRGKAVPNSNSSGVHLPSTHDQLSSHHRAQNQAAQGRQPVSSIYPGSDHSHSDAHLTNQAASAVDMYASYQYGQRPEPLEQVSPPSSPEMNPRERYLDHNVSPIDDDDEQRYRRFPRGGRYTDPAQESLQPPLQQTYPQPAHQPKSNIPKMRRERRKQDIAAASSREAETGHRTRSSAIPANTREPQAFGWEPPTAPGMNSGGRSSPGYLEDGRQSPMGMTTTTIYSQTARSRPESPSLGQRMRQLGRGHKAEPIETRPAWNGASGRQTIVSPVQDDTNAAPLKVPPRSSKRLERPRAASTEHETLHSSRNPAPSGARRFFSPKHGIDADLRGKSSPHGRSAAQNAAQSYPSPSSTNSPAESPYQPSPSPPAATSPSPLSIPPSDKAIKRKPPATATHLVKPSTSSSIYPAHPEPQDPEFVPQPLDTTRYRETTFNEPQVQPPSRFSITTYATSAPASPRQSDEEERPPIPEQPAVPSVMDRRRPICGRDSDSRGSGNAEPIKISLRSASISTPFTGMSQETFRASPLGEVKEKSSRPSSILSTTKALPPAPPEIDSTKNRVELLSAKIEGLAHRRLNITRSIAQMTELMPQDRLLASEEVLRRREDEKKKVERLKEELAEVQQEEYELGIKLHRAYKRQERESEWESGSLWVKRAVGV</sequence>
<evidence type="ECO:0000313" key="1">
    <source>
        <dbReference type="EMBL" id="KAI9903112.1"/>
    </source>
</evidence>